<accession>A0A2J8QSV9</accession>
<dbReference type="PANTHER" id="PTHR21179">
    <property type="entry name" value="SERINE-TYPE ENDOPEPTIDASE INHIBITOR"/>
    <property type="match status" value="1"/>
</dbReference>
<dbReference type="EMBL" id="AACZ04033417">
    <property type="status" value="NOT_ANNOTATED_CDS"/>
    <property type="molecule type" value="Genomic_DNA"/>
</dbReference>
<dbReference type="Ensembl" id="ENSPTRT00000108059.1">
    <property type="protein sequence ID" value="ENSPTRP00000067103.1"/>
    <property type="gene ID" value="ENSPTRG00000020855.4"/>
</dbReference>
<dbReference type="GO" id="GO:0005576">
    <property type="term" value="C:extracellular region"/>
    <property type="evidence" value="ECO:0007669"/>
    <property type="project" value="UniProtKB-SubCell"/>
</dbReference>
<evidence type="ECO:0000256" key="3">
    <source>
        <dbReference type="ARBA" id="ARBA00023157"/>
    </source>
</evidence>
<dbReference type="SUPFAM" id="SSF100895">
    <property type="entry name" value="Kazal-type serine protease inhibitors"/>
    <property type="match status" value="1"/>
</dbReference>
<reference evidence="6" key="3">
    <citation type="submission" date="2025-09" db="UniProtKB">
        <authorList>
            <consortium name="Ensembl"/>
        </authorList>
    </citation>
    <scope>IDENTIFICATION</scope>
</reference>
<name>A0A2I3RQW8_PANTR</name>
<evidence type="ECO:0000256" key="4">
    <source>
        <dbReference type="SAM" id="SignalP"/>
    </source>
</evidence>
<evidence type="ECO:0000313" key="8">
    <source>
        <dbReference type="VGNC" id="VGNC:53292"/>
    </source>
</evidence>
<dbReference type="KEGG" id="ptr:745061"/>
<dbReference type="InterPro" id="IPR039932">
    <property type="entry name" value="Spink4-like"/>
</dbReference>
<dbReference type="VGNC" id="VGNC:53292">
    <property type="gene designation" value="SPINK4"/>
</dbReference>
<feature type="domain" description="Kazal-like" evidence="5">
    <location>
        <begin position="31"/>
        <end position="86"/>
    </location>
</feature>
<dbReference type="InterPro" id="IPR002350">
    <property type="entry name" value="Kazal_dom"/>
</dbReference>
<feature type="chain" id="PRO_5015081271" evidence="4">
    <location>
        <begin position="28"/>
        <end position="86"/>
    </location>
</feature>
<dbReference type="PROSITE" id="PS00282">
    <property type="entry name" value="KAZAL_1"/>
    <property type="match status" value="1"/>
</dbReference>
<evidence type="ECO:0000256" key="2">
    <source>
        <dbReference type="ARBA" id="ARBA00022525"/>
    </source>
</evidence>
<dbReference type="RefSeq" id="NP_001243824.1">
    <property type="nucleotide sequence ID" value="NM_001256895.1"/>
</dbReference>
<dbReference type="PROSITE" id="PS51465">
    <property type="entry name" value="KAZAL_2"/>
    <property type="match status" value="1"/>
</dbReference>
<dbReference type="GeneTree" id="ENSGT00530000064269"/>
<keyword evidence="3" id="KW-1015">Disulfide bond</keyword>
<feature type="signal peptide" evidence="4">
    <location>
        <begin position="1"/>
        <end position="27"/>
    </location>
</feature>
<dbReference type="GeneID" id="745061"/>
<gene>
    <name evidence="6 8" type="primary">SPINK4</name>
</gene>
<organism evidence="6 7">
    <name type="scientific">Pan troglodytes</name>
    <name type="common">Chimpanzee</name>
    <dbReference type="NCBI Taxonomy" id="9598"/>
    <lineage>
        <taxon>Eukaryota</taxon>
        <taxon>Metazoa</taxon>
        <taxon>Chordata</taxon>
        <taxon>Craniata</taxon>
        <taxon>Vertebrata</taxon>
        <taxon>Euteleostomi</taxon>
        <taxon>Mammalia</taxon>
        <taxon>Eutheria</taxon>
        <taxon>Euarchontoglires</taxon>
        <taxon>Primates</taxon>
        <taxon>Haplorrhini</taxon>
        <taxon>Catarrhini</taxon>
        <taxon>Hominidae</taxon>
        <taxon>Pan</taxon>
    </lineage>
</organism>
<dbReference type="InterPro" id="IPR036058">
    <property type="entry name" value="Kazal_dom_sf"/>
</dbReference>
<accession>A0A2I3RQW8</accession>
<dbReference type="Gene3D" id="3.30.60.30">
    <property type="match status" value="1"/>
</dbReference>
<evidence type="ECO:0000256" key="1">
    <source>
        <dbReference type="ARBA" id="ARBA00004613"/>
    </source>
</evidence>
<dbReference type="SMART" id="SM00280">
    <property type="entry name" value="KAZAL"/>
    <property type="match status" value="1"/>
</dbReference>
<reference evidence="6" key="2">
    <citation type="submission" date="2025-08" db="UniProtKB">
        <authorList>
            <consortium name="Ensembl"/>
        </authorList>
    </citation>
    <scope>IDENTIFICATION</scope>
</reference>
<dbReference type="CTD" id="27290"/>
<reference evidence="6 7" key="1">
    <citation type="journal article" date="2005" name="Nature">
        <title>Initial sequence of the chimpanzee genome and comparison with the human genome.</title>
        <authorList>
            <consortium name="Chimpanzee sequencing and analysis consortium"/>
        </authorList>
    </citation>
    <scope>NUCLEOTIDE SEQUENCE [LARGE SCALE GENOMIC DNA]</scope>
</reference>
<protein>
    <submittedName>
        <fullName evidence="6">Serine peptidase inhibitor Kazal type 4</fullName>
    </submittedName>
</protein>
<evidence type="ECO:0000313" key="7">
    <source>
        <dbReference type="Proteomes" id="UP000002277"/>
    </source>
</evidence>
<sequence length="86" mass="9440">MAVRQWVIALALAALLVVDREVPVAAGKLPFSRMPICEHMVESPTCSQMSNLVCGTDGLTYTNECQLCLARINTKQDIQIMKDGKC</sequence>
<dbReference type="Bgee" id="ENSPTRG00000020855">
    <property type="expression patterns" value="Expressed in thymus and 9 other cell types or tissues"/>
</dbReference>
<comment type="subcellular location">
    <subcellularLocation>
        <location evidence="1">Secreted</location>
    </subcellularLocation>
</comment>
<keyword evidence="2" id="KW-0964">Secreted</keyword>
<keyword evidence="4" id="KW-0732">Signal</keyword>
<dbReference type="OMA" id="NECHLCL"/>
<proteinExistence type="predicted"/>
<dbReference type="Proteomes" id="UP000002277">
    <property type="component" value="Chromosome 9"/>
</dbReference>
<dbReference type="PANTHER" id="PTHR21179:SF0">
    <property type="entry name" value="SERINE PROTEASE INHIBITOR KAZAL-TYPE 4"/>
    <property type="match status" value="1"/>
</dbReference>
<dbReference type="OrthoDB" id="126772at2759"/>
<keyword evidence="7" id="KW-1185">Reference proteome</keyword>
<dbReference type="RefSeq" id="XP_016815953.2">
    <property type="nucleotide sequence ID" value="XM_016960464.2"/>
</dbReference>
<dbReference type="GO" id="GO:0004867">
    <property type="term" value="F:serine-type endopeptidase inhibitor activity"/>
    <property type="evidence" value="ECO:0007669"/>
    <property type="project" value="InterPro"/>
</dbReference>
<evidence type="ECO:0000313" key="6">
    <source>
        <dbReference type="Ensembl" id="ENSPTRP00000067103.1"/>
    </source>
</evidence>
<evidence type="ECO:0000259" key="5">
    <source>
        <dbReference type="PROSITE" id="PS51465"/>
    </source>
</evidence>
<dbReference type="AlphaFoldDB" id="A0A2I3RQW8"/>
<dbReference type="Pfam" id="PF00050">
    <property type="entry name" value="Kazal_1"/>
    <property type="match status" value="1"/>
</dbReference>